<dbReference type="SMR" id="A0A1D6F7T6"/>
<keyword evidence="12" id="KW-0186">Copper</keyword>
<evidence type="ECO:0000256" key="5">
    <source>
        <dbReference type="ARBA" id="ARBA00010609"/>
    </source>
</evidence>
<evidence type="ECO:0000256" key="14">
    <source>
        <dbReference type="SAM" id="MobiDB-lite"/>
    </source>
</evidence>
<dbReference type="Pfam" id="PF00394">
    <property type="entry name" value="Cu-oxidase"/>
    <property type="match status" value="1"/>
</dbReference>
<reference evidence="19 21" key="1">
    <citation type="submission" date="2015-12" db="EMBL/GenBank/DDBJ databases">
        <title>Update maize B73 reference genome by single molecule sequencing technologies.</title>
        <authorList>
            <consortium name="Maize Genome Sequencing Project"/>
            <person name="Ware D."/>
        </authorList>
    </citation>
    <scope>NUCLEOTIDE SEQUENCE [LARGE SCALE GENOMIC DNA]</scope>
    <source>
        <strain evidence="21">cv. B73</strain>
        <tissue evidence="19">Seedling</tissue>
    </source>
</reference>
<evidence type="ECO:0000256" key="1">
    <source>
        <dbReference type="ARBA" id="ARBA00000349"/>
    </source>
</evidence>
<evidence type="ECO:0000256" key="3">
    <source>
        <dbReference type="ARBA" id="ARBA00002075"/>
    </source>
</evidence>
<dbReference type="InterPro" id="IPR011706">
    <property type="entry name" value="Cu-oxidase_C"/>
</dbReference>
<organism evidence="19">
    <name type="scientific">Zea mays</name>
    <name type="common">Maize</name>
    <dbReference type="NCBI Taxonomy" id="4577"/>
    <lineage>
        <taxon>Eukaryota</taxon>
        <taxon>Viridiplantae</taxon>
        <taxon>Streptophyta</taxon>
        <taxon>Embryophyta</taxon>
        <taxon>Tracheophyta</taxon>
        <taxon>Spermatophyta</taxon>
        <taxon>Magnoliopsida</taxon>
        <taxon>Liliopsida</taxon>
        <taxon>Poales</taxon>
        <taxon>Poaceae</taxon>
        <taxon>PACMAD clade</taxon>
        <taxon>Panicoideae</taxon>
        <taxon>Andropogonodae</taxon>
        <taxon>Andropogoneae</taxon>
        <taxon>Tripsacinae</taxon>
        <taxon>Zea</taxon>
    </lineage>
</organism>
<evidence type="ECO:0000256" key="6">
    <source>
        <dbReference type="ARBA" id="ARBA00012297"/>
    </source>
</evidence>
<feature type="signal peptide" evidence="15">
    <location>
        <begin position="1"/>
        <end position="23"/>
    </location>
</feature>
<dbReference type="InterPro" id="IPR034285">
    <property type="entry name" value="CuRO_2_LCC"/>
</dbReference>
<keyword evidence="22" id="KW-1267">Proteomics identification</keyword>
<feature type="region of interest" description="Disordered" evidence="14">
    <location>
        <begin position="318"/>
        <end position="348"/>
    </location>
</feature>
<dbReference type="ExpressionAtlas" id="A0A1D6F7T6">
    <property type="expression patterns" value="baseline and differential"/>
</dbReference>
<comment type="catalytic activity">
    <reaction evidence="1">
        <text>4 hydroquinone + O2 = 4 benzosemiquinone + 2 H2O</text>
        <dbReference type="Rhea" id="RHEA:11276"/>
        <dbReference type="ChEBI" id="CHEBI:15377"/>
        <dbReference type="ChEBI" id="CHEBI:15379"/>
        <dbReference type="ChEBI" id="CHEBI:17594"/>
        <dbReference type="ChEBI" id="CHEBI:17977"/>
        <dbReference type="EC" id="1.10.3.2"/>
    </reaction>
</comment>
<keyword evidence="11" id="KW-0560">Oxidoreductase</keyword>
<sequence length="625" mass="68727">MAAAVTAAVFVLFAAMSTTRAPAALVEQTFVVSQMSMTHLCRETMVTVVNGQLPGPVIEATEGDSVAVHVVNQSPHNLTIHWHGVKQQRNCWADGVPMVTQCPILPGHNFTYRFDVAGQEGTLWWHAHVFSLRGTVHGAFIIRPRRRADDDSYYPFPKPHAEVPIVIGEWWETDLEQMDRDFAHGHLDDQPSAATINGKLGDLFRACEGAGVEDGYVLDVEPGKTYLLRVVNAALFSEYYLRIAGHVFTVVAGDANYVRPYRTDVLAVSPGETVDALVVASARPASSYYMVAKPILTPPPDPQIPAFATRATVRYTTAYSSGAPRSSRRRRPRSSSDDDAPVAPEMPDDYDMMTSFYFRGNLTSLRRQPVPSAQADERMFVALALGSVCRRRGQRWCERGDSDETITVATMNNVSFELPPAAATTPMLDAYYRNRSGNGVDDDDDDVAVVVRLPDVPPRAFNFTDRALQPTGPEEEELEPTSRATAVRRFRHGAVVDLVFQSTALWQGDSNPMHLHGHDMFVLAQGLGNYDAARDVARYNLVDPPVRNTVLVPSLGWAAVRFVADNPGMWFMHCHYDFHLSMGMAAVFIVEDGTTADTSLPPPPAVVSSCSHGNVLMPGEILPQS</sequence>
<dbReference type="Pfam" id="PF07732">
    <property type="entry name" value="Cu-oxidase_3"/>
    <property type="match status" value="1"/>
</dbReference>
<dbReference type="GO" id="GO:0048046">
    <property type="term" value="C:apoplast"/>
    <property type="evidence" value="ECO:0007669"/>
    <property type="project" value="UniProtKB-SubCell"/>
</dbReference>
<evidence type="ECO:0000259" key="16">
    <source>
        <dbReference type="Pfam" id="PF00394"/>
    </source>
</evidence>
<evidence type="ECO:0000256" key="13">
    <source>
        <dbReference type="ARBA" id="ARBA00023185"/>
    </source>
</evidence>
<dbReference type="Gene3D" id="2.60.40.420">
    <property type="entry name" value="Cupredoxins - blue copper proteins"/>
    <property type="match status" value="3"/>
</dbReference>
<dbReference type="RefSeq" id="XP_008670882.1">
    <property type="nucleotide sequence ID" value="XM_008672660.2"/>
</dbReference>
<keyword evidence="21" id="KW-1185">Reference proteome</keyword>
<reference evidence="20" key="3">
    <citation type="submission" date="2021-05" db="UniProtKB">
        <authorList>
            <consortium name="EnsemblPlants"/>
        </authorList>
    </citation>
    <scope>IDENTIFICATION</scope>
    <source>
        <strain evidence="20">cv. B73</strain>
    </source>
</reference>
<comment type="function">
    <text evidence="3">Lignin degradation and detoxification of lignin-derived products.</text>
</comment>
<feature type="domain" description="Plastocyanin-like" evidence="17">
    <location>
        <begin position="454"/>
        <end position="592"/>
    </location>
</feature>
<evidence type="ECO:0000256" key="9">
    <source>
        <dbReference type="ARBA" id="ARBA00022723"/>
    </source>
</evidence>
<evidence type="ECO:0000313" key="21">
    <source>
        <dbReference type="Proteomes" id="UP000007305"/>
    </source>
</evidence>
<reference evidence="20" key="2">
    <citation type="submission" date="2019-07" db="EMBL/GenBank/DDBJ databases">
        <authorList>
            <person name="Seetharam A."/>
            <person name="Woodhouse M."/>
            <person name="Cannon E."/>
        </authorList>
    </citation>
    <scope>NUCLEOTIDE SEQUENCE [LARGE SCALE GENOMIC DNA]</scope>
    <source>
        <strain evidence="20">cv. B73</strain>
    </source>
</reference>
<dbReference type="Pfam" id="PF07731">
    <property type="entry name" value="Cu-oxidase_2"/>
    <property type="match status" value="1"/>
</dbReference>
<dbReference type="STRING" id="4577.A0A1D6F7T6"/>
<comment type="cofactor">
    <cofactor evidence="2">
        <name>Cu cation</name>
        <dbReference type="ChEBI" id="CHEBI:23378"/>
    </cofactor>
</comment>
<dbReference type="eggNOG" id="KOG1263">
    <property type="taxonomic scope" value="Eukaryota"/>
</dbReference>
<feature type="domain" description="Plastocyanin-like" evidence="16">
    <location>
        <begin position="162"/>
        <end position="314"/>
    </location>
</feature>
<dbReference type="InterPro" id="IPR034289">
    <property type="entry name" value="CuRO_3_LCC"/>
</dbReference>
<dbReference type="CDD" id="cd13897">
    <property type="entry name" value="CuRO_3_LCC_plant"/>
    <property type="match status" value="1"/>
</dbReference>
<evidence type="ECO:0000259" key="17">
    <source>
        <dbReference type="Pfam" id="PF07731"/>
    </source>
</evidence>
<dbReference type="GeneID" id="103648173"/>
<dbReference type="EMBL" id="CM007648">
    <property type="protein sequence ID" value="ONM27287.1"/>
    <property type="molecule type" value="Genomic_DNA"/>
</dbReference>
<feature type="chain" id="PRO_5010803976" description="laccase" evidence="15">
    <location>
        <begin position="24"/>
        <end position="625"/>
    </location>
</feature>
<dbReference type="PaxDb" id="4577-GRMZM2G166857_P01"/>
<dbReference type="SUPFAM" id="SSF49503">
    <property type="entry name" value="Cupredoxins"/>
    <property type="match status" value="3"/>
</dbReference>
<keyword evidence="15" id="KW-0732">Signal</keyword>
<evidence type="ECO:0000256" key="15">
    <source>
        <dbReference type="SAM" id="SignalP"/>
    </source>
</evidence>
<evidence type="ECO:0000313" key="20">
    <source>
        <dbReference type="EnsemblPlants" id="Zm00001eb115390_P001"/>
    </source>
</evidence>
<dbReference type="PANTHER" id="PTHR11709:SF356">
    <property type="entry name" value="LACCASE"/>
    <property type="match status" value="1"/>
</dbReference>
<dbReference type="InterPro" id="IPR002355">
    <property type="entry name" value="Cu_oxidase_Cu_BS"/>
</dbReference>
<gene>
    <name evidence="20" type="primary">LOC103648173</name>
    <name evidence="19" type="ORF">ZEAMMB73_Zm00001d007653</name>
</gene>
<evidence type="ECO:0000256" key="2">
    <source>
        <dbReference type="ARBA" id="ARBA00001935"/>
    </source>
</evidence>
<keyword evidence="10" id="KW-0677">Repeat</keyword>
<dbReference type="InterPro" id="IPR001117">
    <property type="entry name" value="Cu-oxidase_2nd"/>
</dbReference>
<protein>
    <recommendedName>
        <fullName evidence="6">laccase</fullName>
        <ecNumber evidence="6">1.10.3.2</ecNumber>
    </recommendedName>
</protein>
<dbReference type="GO" id="GO:0016491">
    <property type="term" value="F:oxidoreductase activity"/>
    <property type="evidence" value="ECO:0000318"/>
    <property type="project" value="GO_Central"/>
</dbReference>
<keyword evidence="8" id="KW-0964">Secreted</keyword>
<dbReference type="InterPro" id="IPR008972">
    <property type="entry name" value="Cupredoxin"/>
</dbReference>
<evidence type="ECO:0000259" key="18">
    <source>
        <dbReference type="Pfam" id="PF07732"/>
    </source>
</evidence>
<evidence type="ECO:0000256" key="7">
    <source>
        <dbReference type="ARBA" id="ARBA00022523"/>
    </source>
</evidence>
<comment type="similarity">
    <text evidence="5">Belongs to the multicopper oxidase family.</text>
</comment>
<feature type="domain" description="Plastocyanin-like" evidence="18">
    <location>
        <begin position="33"/>
        <end position="146"/>
    </location>
</feature>
<dbReference type="GO" id="GO:0005507">
    <property type="term" value="F:copper ion binding"/>
    <property type="evidence" value="ECO:0007669"/>
    <property type="project" value="InterPro"/>
</dbReference>
<dbReference type="InterPro" id="IPR034288">
    <property type="entry name" value="CuRO_1_LCC"/>
</dbReference>
<dbReference type="PANTHER" id="PTHR11709">
    <property type="entry name" value="MULTI-COPPER OXIDASE"/>
    <property type="match status" value="1"/>
</dbReference>
<dbReference type="AlphaFoldDB" id="A0A1D6F7T6"/>
<dbReference type="GO" id="GO:0052716">
    <property type="term" value="F:hydroquinone:oxygen oxidoreductase activity"/>
    <property type="evidence" value="ECO:0007669"/>
    <property type="project" value="UniProtKB-EC"/>
</dbReference>
<evidence type="ECO:0000256" key="11">
    <source>
        <dbReference type="ARBA" id="ARBA00023002"/>
    </source>
</evidence>
<dbReference type="PROSITE" id="PS00079">
    <property type="entry name" value="MULTICOPPER_OXIDASE1"/>
    <property type="match status" value="1"/>
</dbReference>
<dbReference type="OrthoDB" id="590181at2759"/>
<keyword evidence="13" id="KW-0439">Lignin degradation</keyword>
<dbReference type="EnsemblPlants" id="Zm00001eb115390_T001">
    <property type="protein sequence ID" value="Zm00001eb115390_P001"/>
    <property type="gene ID" value="Zm00001eb115390"/>
</dbReference>
<evidence type="ECO:0000313" key="19">
    <source>
        <dbReference type="EMBL" id="ONM27287.1"/>
    </source>
</evidence>
<evidence type="ECO:0000256" key="8">
    <source>
        <dbReference type="ARBA" id="ARBA00022525"/>
    </source>
</evidence>
<dbReference type="InterPro" id="IPR011707">
    <property type="entry name" value="Cu-oxidase-like_N"/>
</dbReference>
<dbReference type="EC" id="1.10.3.2" evidence="6"/>
<evidence type="ECO:0007829" key="22">
    <source>
        <dbReference type="PeptideAtlas" id="A0A1D6F7T6"/>
    </source>
</evidence>
<keyword evidence="7" id="KW-0052">Apoplast</keyword>
<accession>A0A1D6F7T6</accession>
<evidence type="ECO:0000256" key="12">
    <source>
        <dbReference type="ARBA" id="ARBA00023008"/>
    </source>
</evidence>
<dbReference type="KEGG" id="zma:103648173"/>
<dbReference type="InterPro" id="IPR045087">
    <property type="entry name" value="Cu-oxidase_fam"/>
</dbReference>
<evidence type="ECO:0000256" key="10">
    <source>
        <dbReference type="ARBA" id="ARBA00022737"/>
    </source>
</evidence>
<dbReference type="Gramene" id="Zm00001eb115390_T001">
    <property type="protein sequence ID" value="Zm00001eb115390_P001"/>
    <property type="gene ID" value="Zm00001eb115390"/>
</dbReference>
<name>A0A1D6F7T6_MAIZE</name>
<evidence type="ECO:0000256" key="4">
    <source>
        <dbReference type="ARBA" id="ARBA00004271"/>
    </source>
</evidence>
<comment type="subcellular location">
    <subcellularLocation>
        <location evidence="4">Secreted</location>
        <location evidence="4">Extracellular space</location>
        <location evidence="4">Apoplast</location>
    </subcellularLocation>
</comment>
<dbReference type="GO" id="GO:0046274">
    <property type="term" value="P:lignin catabolic process"/>
    <property type="evidence" value="ECO:0007669"/>
    <property type="project" value="UniProtKB-KW"/>
</dbReference>
<proteinExistence type="evidence at protein level"/>
<dbReference type="Proteomes" id="UP000007305">
    <property type="component" value="Chromosome 2"/>
</dbReference>
<dbReference type="InterPro" id="IPR033138">
    <property type="entry name" value="Cu_oxidase_CS"/>
</dbReference>
<dbReference type="PROSITE" id="PS00080">
    <property type="entry name" value="MULTICOPPER_OXIDASE2"/>
    <property type="match status" value="1"/>
</dbReference>
<keyword evidence="9" id="KW-0479">Metal-binding</keyword>
<dbReference type="CDD" id="cd13849">
    <property type="entry name" value="CuRO_1_LCC_plant"/>
    <property type="match status" value="1"/>
</dbReference>
<dbReference type="CDD" id="cd13875">
    <property type="entry name" value="CuRO_2_LCC_plant"/>
    <property type="match status" value="1"/>
</dbReference>